<dbReference type="SMART" id="SM00418">
    <property type="entry name" value="HTH_ARSR"/>
    <property type="match status" value="1"/>
</dbReference>
<dbReference type="CDD" id="cd16345">
    <property type="entry name" value="LMWP_ArsC"/>
    <property type="match status" value="1"/>
</dbReference>
<gene>
    <name evidence="3" type="ORF">R5H13_20110</name>
</gene>
<dbReference type="EMBL" id="CP137579">
    <property type="protein sequence ID" value="WOX31245.1"/>
    <property type="molecule type" value="Genomic_DNA"/>
</dbReference>
<dbReference type="CDD" id="cd00090">
    <property type="entry name" value="HTH_ARSR"/>
    <property type="match status" value="1"/>
</dbReference>
<dbReference type="SUPFAM" id="SSF52788">
    <property type="entry name" value="Phosphotyrosine protein phosphatases I"/>
    <property type="match status" value="1"/>
</dbReference>
<dbReference type="InterPro" id="IPR036390">
    <property type="entry name" value="WH_DNA-bd_sf"/>
</dbReference>
<sequence length="253" mass="28379">MMKLLFLCSGNSTRSILAQALANFHGGSDVHAYSAGTKPSTVNATTLSMLRRLGINTDNLYSKHLNEYKDEHFDVVVTLCSEVQSECEGKLQGEHVLAWDIASPAERSCNNAYEQTLFDINEQVISLLREGKSQHTLLTPLQFYKSLADEIRLKTLAMLTVEGELCVCELMAALEQDSQPKVSRHLAQLKKAGILCDRKQKQWVFYSINPTLPLWMKAVINATVMHQPDYIKAELVRLNAMGERPTRMATCCN</sequence>
<dbReference type="Gene3D" id="1.10.10.10">
    <property type="entry name" value="Winged helix-like DNA-binding domain superfamily/Winged helix DNA-binding domain"/>
    <property type="match status" value="1"/>
</dbReference>
<proteinExistence type="predicted"/>
<dbReference type="InterPro" id="IPR036388">
    <property type="entry name" value="WH-like_DNA-bd_sf"/>
</dbReference>
<dbReference type="InterPro" id="IPR011991">
    <property type="entry name" value="ArsR-like_HTH"/>
</dbReference>
<dbReference type="PANTHER" id="PTHR43428:SF1">
    <property type="entry name" value="ARSENATE REDUCTASE"/>
    <property type="match status" value="1"/>
</dbReference>
<dbReference type="Pfam" id="PF01022">
    <property type="entry name" value="HTH_5"/>
    <property type="match status" value="1"/>
</dbReference>
<dbReference type="PRINTS" id="PR00778">
    <property type="entry name" value="HTHARSR"/>
</dbReference>
<dbReference type="SUPFAM" id="SSF46785">
    <property type="entry name" value="Winged helix' DNA-binding domain"/>
    <property type="match status" value="1"/>
</dbReference>
<dbReference type="InterPro" id="IPR001845">
    <property type="entry name" value="HTH_ArsR_DNA-bd_dom"/>
</dbReference>
<feature type="domain" description="HTH arsR-type" evidence="2">
    <location>
        <begin position="132"/>
        <end position="231"/>
    </location>
</feature>
<dbReference type="NCBIfam" id="NF007528">
    <property type="entry name" value="PRK10141.1"/>
    <property type="match status" value="1"/>
</dbReference>
<dbReference type="NCBIfam" id="NF033788">
    <property type="entry name" value="HTH_metalloreg"/>
    <property type="match status" value="1"/>
</dbReference>
<protein>
    <submittedName>
        <fullName evidence="3">Metalloregulator ArsR/SmtB family transcription factor</fullName>
    </submittedName>
</protein>
<evidence type="ECO:0000259" key="2">
    <source>
        <dbReference type="PROSITE" id="PS50987"/>
    </source>
</evidence>
<evidence type="ECO:0000256" key="1">
    <source>
        <dbReference type="ARBA" id="ARBA00022849"/>
    </source>
</evidence>
<name>A0ABZ0MHC7_9GAMM</name>
<dbReference type="PROSITE" id="PS50987">
    <property type="entry name" value="HTH_ARSR_2"/>
    <property type="match status" value="1"/>
</dbReference>
<dbReference type="Pfam" id="PF01451">
    <property type="entry name" value="LMWPc"/>
    <property type="match status" value="1"/>
</dbReference>
<accession>A0ABZ0MHC7</accession>
<organism evidence="3 4">
    <name type="scientific">Pseudoalteromonas maricaloris</name>
    <dbReference type="NCBI Taxonomy" id="184924"/>
    <lineage>
        <taxon>Bacteria</taxon>
        <taxon>Pseudomonadati</taxon>
        <taxon>Pseudomonadota</taxon>
        <taxon>Gammaproteobacteria</taxon>
        <taxon>Alteromonadales</taxon>
        <taxon>Pseudoalteromonadaceae</taxon>
        <taxon>Pseudoalteromonas</taxon>
    </lineage>
</organism>
<dbReference type="PANTHER" id="PTHR43428">
    <property type="entry name" value="ARSENATE REDUCTASE"/>
    <property type="match status" value="1"/>
</dbReference>
<dbReference type="InterPro" id="IPR036196">
    <property type="entry name" value="Ptyr_pPase_sf"/>
</dbReference>
<dbReference type="RefSeq" id="WP_226899309.1">
    <property type="nucleotide sequence ID" value="NZ_CBCSDF010000001.1"/>
</dbReference>
<keyword evidence="4" id="KW-1185">Reference proteome</keyword>
<keyword evidence="1" id="KW-0059">Arsenical resistance</keyword>
<evidence type="ECO:0000313" key="3">
    <source>
        <dbReference type="EMBL" id="WOX31245.1"/>
    </source>
</evidence>
<evidence type="ECO:0000313" key="4">
    <source>
        <dbReference type="Proteomes" id="UP001304419"/>
    </source>
</evidence>
<dbReference type="Proteomes" id="UP001304419">
    <property type="component" value="Chromosome 2"/>
</dbReference>
<dbReference type="Gene3D" id="3.40.50.2300">
    <property type="match status" value="1"/>
</dbReference>
<reference evidence="3 4" key="1">
    <citation type="submission" date="2023-10" db="EMBL/GenBank/DDBJ databases">
        <title>To unveil natural product biosynthetic capacity in Pseudoalteromonas.</title>
        <authorList>
            <person name="Wang J."/>
        </authorList>
    </citation>
    <scope>NUCLEOTIDE SEQUENCE [LARGE SCALE GENOMIC DNA]</scope>
    <source>
        <strain evidence="3 4">DSM 15914</strain>
    </source>
</reference>
<dbReference type="InterPro" id="IPR023485">
    <property type="entry name" value="Ptyr_pPase"/>
</dbReference>
<dbReference type="SMART" id="SM00226">
    <property type="entry name" value="LMWPc"/>
    <property type="match status" value="1"/>
</dbReference>